<accession>A0ACC8X8J8</accession>
<evidence type="ECO:0000313" key="1">
    <source>
        <dbReference type="EMBL" id="ONI38275.1"/>
    </source>
</evidence>
<gene>
    <name evidence="1" type="ORF">AN640_00525</name>
</gene>
<protein>
    <submittedName>
        <fullName evidence="1">Uncharacterized protein</fullName>
    </submittedName>
</protein>
<proteinExistence type="predicted"/>
<name>A0ACC8X8J8_9FIRM</name>
<comment type="caution">
    <text evidence="1">The sequence shown here is derived from an EMBL/GenBank/DDBJ whole genome shotgun (WGS) entry which is preliminary data.</text>
</comment>
<sequence length="1017" mass="111000">MKLKQKLAMVLAATMITTSIPMVTLAKTTALSQTLILKKNDTVGYKTDKLTKVTTGYPLTLKATTDKTTTGEALRAVSKKLYDGDEVFYRPSTSKSTSTSASISASTSTSTIKFDNYYVTTYGAALLDDDEFGQFVSTSNTIPLNDIEGYSFKYDQFLTLDLDIGIKDTEPVEVYLKGDKIEFYNDDDAVFKAWREDYIEKVGEALPEDYIEKEKVGEAPSASPIASIPSITLFNFKDKTTAADDAGTIKIERISGDKLKLTLKGDKDAKEGIDQFRLPLMYQVTDTGTPKLTVTGNGEIKESTLVLSKGEVGDKDFTAIISDEKIIPIDGDGNLGSIEIKEIKKGNINRKMFRVILDSSDVIFKNSNEKNDGEKYYEVNPSYGLTSILNEGKVKFVVSDNDESIGYLLFNYGTDVPTAPGGVEIEGLDVETEDASIGELKASIELISEDELDQYEVDFNEIFNKLWNDDTISNDEWETLDDSDADSDGLEDITGTIAEVKEHGLSISVDGDKLSLIGGKYDDKNSEDYEVTIEINDATKEYLQDEGRVELILEGGIFAPGKIPANSPIDEDADEDSYMAEITGEDDKIDPVEIEIDEDSPNVAEVDLTDLDETSDELKITFSVIGNPGFDGDIKVTAEGKKWDEPLTTVIGTVINPTRIQLIEGINVIENEKALSGGIITIAETDEKMFDTDDVIVVKLEDLDIDDADVVADNGMEVDSKISDGHLLIQVQRKSNNPATITIDNIDLDGTGYVPVGEYTAYIGGQGIHKANTFIDFEESKTSRIVGIPDVVDKDDVEDFKDDGYVDLEEYDEDKDEIFAAAFALDQFVVSTRPEPEPEPEPLPPVIIPPTPDPTPQPDDVRGANGNYGLPDTDITISKGTATVDGVKIKVSTSPRNVNGTTMVGVADLATLLGIPRDKEYGNTLTYHQEADGTGVATIRLEKRRIVEVKTGSNKVALSDFNSLTGTYKSIGELVSAQPAQIIDGKMFVPMRQIGESLGFEVSWNPSTATAIFSNVG</sequence>
<organism evidence="1 2">
    <name type="scientific">Candidatus Epulonipiscium fishelsonii</name>
    <dbReference type="NCBI Taxonomy" id="77094"/>
    <lineage>
        <taxon>Bacteria</taxon>
        <taxon>Bacillati</taxon>
        <taxon>Bacillota</taxon>
        <taxon>Clostridia</taxon>
        <taxon>Lachnospirales</taxon>
        <taxon>Lachnospiraceae</taxon>
        <taxon>Candidatus Epulonipiscium</taxon>
    </lineage>
</organism>
<keyword evidence="2" id="KW-1185">Reference proteome</keyword>
<dbReference type="Proteomes" id="UP000188637">
    <property type="component" value="Unassembled WGS sequence"/>
</dbReference>
<evidence type="ECO:0000313" key="2">
    <source>
        <dbReference type="Proteomes" id="UP000188637"/>
    </source>
</evidence>
<reference evidence="1" key="1">
    <citation type="submission" date="2016-08" db="EMBL/GenBank/DDBJ databases">
        <authorList>
            <person name="Ngugi D.K."/>
            <person name="Miyake S."/>
            <person name="Stingl U."/>
        </authorList>
    </citation>
    <scope>NUCLEOTIDE SEQUENCE</scope>
    <source>
        <strain evidence="1">SCG-D08WGA-EpuloA1</strain>
    </source>
</reference>
<dbReference type="EMBL" id="LJHD01000295">
    <property type="protein sequence ID" value="ONI38275.1"/>
    <property type="molecule type" value="Genomic_DNA"/>
</dbReference>